<proteinExistence type="predicted"/>
<comment type="caution">
    <text evidence="2">The sequence shown here is derived from an EMBL/GenBank/DDBJ whole genome shotgun (WGS) entry which is preliminary data.</text>
</comment>
<reference evidence="3" key="1">
    <citation type="submission" date="2017-09" db="EMBL/GenBank/DDBJ databases">
        <title>The Reconstruction of 2,631 Draft Metagenome-Assembled Genomes from the Global Oceans.</title>
        <authorList>
            <person name="Tully B.J."/>
            <person name="Graham E.D."/>
            <person name="Heidelberg J.F."/>
        </authorList>
    </citation>
    <scope>NUCLEOTIDE SEQUENCE [LARGE SCALE GENOMIC DNA]</scope>
</reference>
<organism evidence="2 3">
    <name type="scientific">SAR324 cluster bacterium</name>
    <dbReference type="NCBI Taxonomy" id="2024889"/>
    <lineage>
        <taxon>Bacteria</taxon>
        <taxon>Deltaproteobacteria</taxon>
        <taxon>SAR324 cluster</taxon>
    </lineage>
</organism>
<dbReference type="InterPro" id="IPR009875">
    <property type="entry name" value="PilZ_domain"/>
</dbReference>
<dbReference type="Proteomes" id="UP000226525">
    <property type="component" value="Unassembled WGS sequence"/>
</dbReference>
<accession>A0A2D6YLV7</accession>
<gene>
    <name evidence="2" type="ORF">CMN54_12045</name>
</gene>
<name>A0A2D6YLV7_9DELT</name>
<dbReference type="Gene3D" id="2.40.10.220">
    <property type="entry name" value="predicted glycosyltransferase like domains"/>
    <property type="match status" value="1"/>
</dbReference>
<evidence type="ECO:0000313" key="2">
    <source>
        <dbReference type="EMBL" id="MAH64149.1"/>
    </source>
</evidence>
<sequence>MFTKFRSKLMAILQNSSDQRKTKRFEVAVPAQVTSFEFSELVRVHDLSRGGCRISSKGSLPLDRIVHLELYIPKLIHNNRKSKGLMKCGMISGKITYCSQWQLGGIKQYGIQFLTSPMEAHGIPKIIREIQLNSDRYSPSMRWVA</sequence>
<dbReference type="Pfam" id="PF07238">
    <property type="entry name" value="PilZ"/>
    <property type="match status" value="1"/>
</dbReference>
<dbReference type="SUPFAM" id="SSF141371">
    <property type="entry name" value="PilZ domain-like"/>
    <property type="match status" value="1"/>
</dbReference>
<evidence type="ECO:0000259" key="1">
    <source>
        <dbReference type="Pfam" id="PF07238"/>
    </source>
</evidence>
<dbReference type="EMBL" id="NZEX01000139">
    <property type="protein sequence ID" value="MAH64149.1"/>
    <property type="molecule type" value="Genomic_DNA"/>
</dbReference>
<feature type="domain" description="PilZ" evidence="1">
    <location>
        <begin position="18"/>
        <end position="119"/>
    </location>
</feature>
<dbReference type="GO" id="GO:0035438">
    <property type="term" value="F:cyclic-di-GMP binding"/>
    <property type="evidence" value="ECO:0007669"/>
    <property type="project" value="InterPro"/>
</dbReference>
<protein>
    <recommendedName>
        <fullName evidence="1">PilZ domain-containing protein</fullName>
    </recommendedName>
</protein>
<dbReference type="AlphaFoldDB" id="A0A2D6YLV7"/>
<evidence type="ECO:0000313" key="3">
    <source>
        <dbReference type="Proteomes" id="UP000226525"/>
    </source>
</evidence>